<dbReference type="RefSeq" id="XP_024508100.1">
    <property type="nucleotide sequence ID" value="XM_024654760.1"/>
</dbReference>
<name>A0A090LMY9_STRRB</name>
<dbReference type="Proteomes" id="UP000035682">
    <property type="component" value="Unplaced"/>
</dbReference>
<reference evidence="2 3" key="1">
    <citation type="submission" date="2014-09" db="EMBL/GenBank/DDBJ databases">
        <authorList>
            <person name="Martin A.A."/>
        </authorList>
    </citation>
    <scope>NUCLEOTIDE SEQUENCE</scope>
    <source>
        <strain evidence="3">ED321</strain>
        <strain evidence="2">ED321 Heterogonic</strain>
    </source>
</reference>
<evidence type="ECO:0000256" key="1">
    <source>
        <dbReference type="SAM" id="Phobius"/>
    </source>
</evidence>
<dbReference type="WormBase" id="SRAE_2000355400">
    <property type="protein sequence ID" value="SRP04681"/>
    <property type="gene ID" value="WBGene00263777"/>
</dbReference>
<evidence type="ECO:0000313" key="5">
    <source>
        <dbReference type="WormBase" id="SRAE_2000355400"/>
    </source>
</evidence>
<sequence length="70" mass="7667">MVESCFGFNSLIKYVTLAGVGVAFGIYLSHNLSKNNSKLPPVKKTIEEPREYCSISGEECCTTNQAPLHT</sequence>
<reference evidence="4" key="2">
    <citation type="submission" date="2020-12" db="UniProtKB">
        <authorList>
            <consortium name="WormBaseParasite"/>
        </authorList>
    </citation>
    <scope>IDENTIFICATION</scope>
</reference>
<accession>A0A090LMY9</accession>
<keyword evidence="3" id="KW-1185">Reference proteome</keyword>
<dbReference type="CTD" id="36381270"/>
<organism evidence="2">
    <name type="scientific">Strongyloides ratti</name>
    <name type="common">Parasitic roundworm</name>
    <dbReference type="NCBI Taxonomy" id="34506"/>
    <lineage>
        <taxon>Eukaryota</taxon>
        <taxon>Metazoa</taxon>
        <taxon>Ecdysozoa</taxon>
        <taxon>Nematoda</taxon>
        <taxon>Chromadorea</taxon>
        <taxon>Rhabditida</taxon>
        <taxon>Tylenchina</taxon>
        <taxon>Panagrolaimomorpha</taxon>
        <taxon>Strongyloidoidea</taxon>
        <taxon>Strongyloididae</taxon>
        <taxon>Strongyloides</taxon>
    </lineage>
</organism>
<dbReference type="GeneID" id="36381270"/>
<dbReference type="WBParaSite" id="SRAE_2000355400.1">
    <property type="protein sequence ID" value="SRAE_2000355400.1"/>
    <property type="gene ID" value="WBGene00263777"/>
</dbReference>
<protein>
    <submittedName>
        <fullName evidence="2 4">Uncharacterized protein</fullName>
    </submittedName>
</protein>
<dbReference type="EMBL" id="LN609529">
    <property type="protein sequence ID" value="CEF68900.1"/>
    <property type="molecule type" value="Genomic_DNA"/>
</dbReference>
<keyword evidence="1" id="KW-1133">Transmembrane helix</keyword>
<evidence type="ECO:0000313" key="4">
    <source>
        <dbReference type="WBParaSite" id="SRAE_2000355400.1"/>
    </source>
</evidence>
<dbReference type="AlphaFoldDB" id="A0A090LMY9"/>
<evidence type="ECO:0000313" key="3">
    <source>
        <dbReference type="Proteomes" id="UP000035682"/>
    </source>
</evidence>
<keyword evidence="1" id="KW-0812">Transmembrane</keyword>
<gene>
    <name evidence="2 4 5" type="ORF">SRAE_2000355400</name>
</gene>
<keyword evidence="1" id="KW-0472">Membrane</keyword>
<feature type="transmembrane region" description="Helical" evidence="1">
    <location>
        <begin position="6"/>
        <end position="28"/>
    </location>
</feature>
<proteinExistence type="predicted"/>
<evidence type="ECO:0000313" key="2">
    <source>
        <dbReference type="EMBL" id="CEF68900.1"/>
    </source>
</evidence>